<dbReference type="InterPro" id="IPR036639">
    <property type="entry name" value="Cyt_c_oxidase_su4_sf"/>
</dbReference>
<evidence type="ECO:0000256" key="2">
    <source>
        <dbReference type="ARBA" id="ARBA00004673"/>
    </source>
</evidence>
<dbReference type="InterPro" id="IPR004203">
    <property type="entry name" value="Cyt_c_oxidase_su4_fam"/>
</dbReference>
<comment type="pathway">
    <text evidence="2">Energy metabolism; oxidative phosphorylation.</text>
</comment>
<proteinExistence type="inferred from homology"/>
<dbReference type="CDD" id="cd00922">
    <property type="entry name" value="Cyt_c_Oxidase_IV"/>
    <property type="match status" value="1"/>
</dbReference>
<evidence type="ECO:0000256" key="9">
    <source>
        <dbReference type="ARBA" id="ARBA00023128"/>
    </source>
</evidence>
<evidence type="ECO:0000256" key="5">
    <source>
        <dbReference type="ARBA" id="ARBA00022792"/>
    </source>
</evidence>
<reference evidence="12 13" key="1">
    <citation type="submission" date="2019-07" db="EMBL/GenBank/DDBJ databases">
        <authorList>
            <person name="Friedrich A."/>
            <person name="Schacherer J."/>
        </authorList>
    </citation>
    <scope>NUCLEOTIDE SEQUENCE [LARGE SCALE GENOMIC DNA]</scope>
</reference>
<dbReference type="EMBL" id="CABFWN010000002">
    <property type="protein sequence ID" value="VUG17250.1"/>
    <property type="molecule type" value="Genomic_DNA"/>
</dbReference>
<dbReference type="FunFam" id="1.10.442.10:FF:000002">
    <property type="entry name" value="Cytochrome c oxidase subunit V"/>
    <property type="match status" value="1"/>
</dbReference>
<evidence type="ECO:0000256" key="6">
    <source>
        <dbReference type="ARBA" id="ARBA00022946"/>
    </source>
</evidence>
<evidence type="ECO:0000313" key="12">
    <source>
        <dbReference type="EMBL" id="VUG17250.1"/>
    </source>
</evidence>
<comment type="subcellular location">
    <subcellularLocation>
        <location evidence="1">Mitochondrion inner membrane</location>
        <topology evidence="1">Single-pass membrane protein</topology>
    </subcellularLocation>
</comment>
<evidence type="ECO:0000256" key="1">
    <source>
        <dbReference type="ARBA" id="ARBA00004434"/>
    </source>
</evidence>
<dbReference type="GO" id="GO:0006123">
    <property type="term" value="P:mitochondrial electron transport, cytochrome c to oxygen"/>
    <property type="evidence" value="ECO:0007669"/>
    <property type="project" value="InterPro"/>
</dbReference>
<gene>
    <name evidence="12" type="primary">COX5B</name>
    <name evidence="12" type="ORF">DEBR0S2_02278G</name>
</gene>
<keyword evidence="5" id="KW-0999">Mitochondrion inner membrane</keyword>
<dbReference type="GO" id="GO:0045277">
    <property type="term" value="C:respiratory chain complex IV"/>
    <property type="evidence" value="ECO:0007669"/>
    <property type="project" value="InterPro"/>
</dbReference>
<feature type="transmembrane region" description="Helical" evidence="11">
    <location>
        <begin position="96"/>
        <end position="114"/>
    </location>
</feature>
<dbReference type="SMR" id="A0A7D9CXT3"/>
<dbReference type="AlphaFoldDB" id="A0A7D9CXT3"/>
<organism evidence="12 13">
    <name type="scientific">Dekkera bruxellensis</name>
    <name type="common">Brettanomyces custersii</name>
    <dbReference type="NCBI Taxonomy" id="5007"/>
    <lineage>
        <taxon>Eukaryota</taxon>
        <taxon>Fungi</taxon>
        <taxon>Dikarya</taxon>
        <taxon>Ascomycota</taxon>
        <taxon>Saccharomycotina</taxon>
        <taxon>Pichiomycetes</taxon>
        <taxon>Pichiales</taxon>
        <taxon>Pichiaceae</taxon>
        <taxon>Brettanomyces</taxon>
    </lineage>
</organism>
<evidence type="ECO:0000256" key="8">
    <source>
        <dbReference type="ARBA" id="ARBA00023002"/>
    </source>
</evidence>
<name>A0A7D9CXT3_DEKBR</name>
<dbReference type="Pfam" id="PF02936">
    <property type="entry name" value="COX4"/>
    <property type="match status" value="1"/>
</dbReference>
<evidence type="ECO:0000313" key="13">
    <source>
        <dbReference type="Proteomes" id="UP000478008"/>
    </source>
</evidence>
<keyword evidence="8" id="KW-0560">Oxidoreductase</keyword>
<sequence length="153" mass="17571">MLAQRLLKPNLLKTVSKSQIRLASTAISQASISGLDKRWENLPEPEKKTVIDALSERQKLPWDQLTAQEKKAAYYISFGEWGPRRPLYNAAEKRTIFWGTVAGLGICTAVFLGIRHFRNVPKTMHKDWQEKSDEYLKSKHANPFSHYSQVQSK</sequence>
<keyword evidence="10 11" id="KW-0472">Membrane</keyword>
<keyword evidence="13" id="KW-1185">Reference proteome</keyword>
<dbReference type="Gene3D" id="1.10.442.10">
    <property type="entry name" value="Cytochrome c oxidase subunit IV"/>
    <property type="match status" value="1"/>
</dbReference>
<evidence type="ECO:0000256" key="11">
    <source>
        <dbReference type="SAM" id="Phobius"/>
    </source>
</evidence>
<accession>A0A7D9CXT3</accession>
<dbReference type="GO" id="GO:0005743">
    <property type="term" value="C:mitochondrial inner membrane"/>
    <property type="evidence" value="ECO:0007669"/>
    <property type="project" value="UniProtKB-SubCell"/>
</dbReference>
<keyword evidence="6" id="KW-0809">Transit peptide</keyword>
<keyword evidence="7 11" id="KW-1133">Transmembrane helix</keyword>
<protein>
    <submittedName>
        <fullName evidence="12">DEBR0S2_02278g1_1</fullName>
    </submittedName>
</protein>
<evidence type="ECO:0000256" key="7">
    <source>
        <dbReference type="ARBA" id="ARBA00022989"/>
    </source>
</evidence>
<evidence type="ECO:0000256" key="3">
    <source>
        <dbReference type="ARBA" id="ARBA00008135"/>
    </source>
</evidence>
<dbReference type="Proteomes" id="UP000478008">
    <property type="component" value="Unassembled WGS sequence"/>
</dbReference>
<dbReference type="SUPFAM" id="SSF81406">
    <property type="entry name" value="Mitochondrial cytochrome c oxidase subunit IV"/>
    <property type="match status" value="1"/>
</dbReference>
<evidence type="ECO:0000256" key="10">
    <source>
        <dbReference type="ARBA" id="ARBA00023136"/>
    </source>
</evidence>
<dbReference type="PANTHER" id="PTHR10707">
    <property type="entry name" value="CYTOCHROME C OXIDASE SUBUNIT IV"/>
    <property type="match status" value="1"/>
</dbReference>
<keyword evidence="9" id="KW-0496">Mitochondrion</keyword>
<keyword evidence="4 11" id="KW-0812">Transmembrane</keyword>
<dbReference type="PANTHER" id="PTHR10707:SF10">
    <property type="entry name" value="CYTOCHROME C OXIDASE SUBUNIT 4"/>
    <property type="match status" value="1"/>
</dbReference>
<dbReference type="GO" id="GO:0016491">
    <property type="term" value="F:oxidoreductase activity"/>
    <property type="evidence" value="ECO:0007669"/>
    <property type="project" value="UniProtKB-KW"/>
</dbReference>
<evidence type="ECO:0000256" key="4">
    <source>
        <dbReference type="ARBA" id="ARBA00022692"/>
    </source>
</evidence>
<comment type="similarity">
    <text evidence="3">Belongs to the cytochrome c oxidase IV family.</text>
</comment>